<protein>
    <submittedName>
        <fullName evidence="1">Uncharacterized protein</fullName>
    </submittedName>
</protein>
<evidence type="ECO:0000313" key="1">
    <source>
        <dbReference type="EMBL" id="QEC65758.1"/>
    </source>
</evidence>
<dbReference type="EMBL" id="CP042436">
    <property type="protein sequence ID" value="QEC65758.1"/>
    <property type="molecule type" value="Genomic_DNA"/>
</dbReference>
<reference evidence="1 2" key="1">
    <citation type="journal article" date="2017" name="Curr. Microbiol.">
        <title>Mucilaginibacter ginsenosidivorans sp. nov., Isolated from Soil of Ginseng Field.</title>
        <authorList>
            <person name="Kim M.M."/>
            <person name="Siddiqi M.Z."/>
            <person name="Im W.T."/>
        </authorList>
    </citation>
    <scope>NUCLEOTIDE SEQUENCE [LARGE SCALE GENOMIC DNA]</scope>
    <source>
        <strain evidence="1 2">Gsoil 3017</strain>
    </source>
</reference>
<accession>A0A5B8V3M1</accession>
<name>A0A5B8V3M1_9SPHI</name>
<evidence type="ECO:0000313" key="2">
    <source>
        <dbReference type="Proteomes" id="UP000321479"/>
    </source>
</evidence>
<dbReference type="RefSeq" id="WP_147034578.1">
    <property type="nucleotide sequence ID" value="NZ_CP042436.1"/>
</dbReference>
<organism evidence="1 2">
    <name type="scientific">Mucilaginibacter ginsenosidivorans</name>
    <dbReference type="NCBI Taxonomy" id="398053"/>
    <lineage>
        <taxon>Bacteria</taxon>
        <taxon>Pseudomonadati</taxon>
        <taxon>Bacteroidota</taxon>
        <taxon>Sphingobacteriia</taxon>
        <taxon>Sphingobacteriales</taxon>
        <taxon>Sphingobacteriaceae</taxon>
        <taxon>Mucilaginibacter</taxon>
    </lineage>
</organism>
<dbReference type="InterPro" id="IPR006530">
    <property type="entry name" value="YD"/>
</dbReference>
<dbReference type="AlphaFoldDB" id="A0A5B8V3M1"/>
<gene>
    <name evidence="1" type="ORF">FRZ54_23425</name>
</gene>
<keyword evidence="2" id="KW-1185">Reference proteome</keyword>
<sequence length="38" mass="4587">MGFVIGGYHYTACRLVEKKEAEGEKYRYRYFQRPVRGQ</sequence>
<dbReference type="Proteomes" id="UP000321479">
    <property type="component" value="Chromosome"/>
</dbReference>
<dbReference type="NCBIfam" id="TIGR01643">
    <property type="entry name" value="YD_repeat_2x"/>
    <property type="match status" value="1"/>
</dbReference>
<dbReference type="KEGG" id="mgin:FRZ54_23425"/>
<proteinExistence type="predicted"/>